<evidence type="ECO:0000256" key="1">
    <source>
        <dbReference type="SAM" id="MobiDB-lite"/>
    </source>
</evidence>
<sequence length="54" mass="5826">MTTMARPHRMERLADASVVTAVVDIAGARHEVLPPRLSGADGLRPQPTRRVAPP</sequence>
<feature type="region of interest" description="Disordered" evidence="1">
    <location>
        <begin position="32"/>
        <end position="54"/>
    </location>
</feature>
<evidence type="ECO:0000313" key="2">
    <source>
        <dbReference type="EMBL" id="WZO35691.1"/>
    </source>
</evidence>
<name>A0AAU6SFR4_9MICO</name>
<dbReference type="RefSeq" id="WP_349426510.1">
    <property type="nucleotide sequence ID" value="NZ_CP151632.1"/>
</dbReference>
<proteinExistence type="predicted"/>
<dbReference type="EMBL" id="CP151632">
    <property type="protein sequence ID" value="WZO35691.1"/>
    <property type="molecule type" value="Genomic_DNA"/>
</dbReference>
<gene>
    <name evidence="2" type="ORF">MRBLWS13_003396</name>
</gene>
<accession>A0AAU6SFR4</accession>
<organism evidence="2">
    <name type="scientific">Microbacterium sp. LWS13-1.2</name>
    <dbReference type="NCBI Taxonomy" id="3135264"/>
    <lineage>
        <taxon>Bacteria</taxon>
        <taxon>Bacillati</taxon>
        <taxon>Actinomycetota</taxon>
        <taxon>Actinomycetes</taxon>
        <taxon>Micrococcales</taxon>
        <taxon>Microbacteriaceae</taxon>
        <taxon>Microbacterium</taxon>
    </lineage>
</organism>
<dbReference type="AlphaFoldDB" id="A0AAU6SFR4"/>
<reference evidence="2" key="1">
    <citation type="submission" date="2024-04" db="EMBL/GenBank/DDBJ databases">
        <authorList>
            <person name="Roder T."/>
            <person name="Oberhansli S."/>
            <person name="Kreuzer M."/>
        </authorList>
    </citation>
    <scope>NUCLEOTIDE SEQUENCE</scope>
    <source>
        <strain evidence="2">LWS13-1.2</strain>
    </source>
</reference>
<protein>
    <submittedName>
        <fullName evidence="2">Uncharacterized protein</fullName>
    </submittedName>
</protein>